<dbReference type="PROSITE" id="PS51319">
    <property type="entry name" value="TFIIS_N"/>
    <property type="match status" value="1"/>
</dbReference>
<dbReference type="Proteomes" id="UP001358586">
    <property type="component" value="Chromosome 9"/>
</dbReference>
<evidence type="ECO:0000256" key="3">
    <source>
        <dbReference type="ARBA" id="ARBA00022527"/>
    </source>
</evidence>
<dbReference type="Gene3D" id="1.20.930.10">
    <property type="entry name" value="Conserved domain common to transcription factors TFIIS, elongin A, CRSP70"/>
    <property type="match status" value="1"/>
</dbReference>
<evidence type="ECO:0000256" key="19">
    <source>
        <dbReference type="SAM" id="Phobius"/>
    </source>
</evidence>
<dbReference type="SMART" id="SM00510">
    <property type="entry name" value="TFS2M"/>
    <property type="match status" value="1"/>
</dbReference>
<evidence type="ECO:0000256" key="1">
    <source>
        <dbReference type="ARBA" id="ARBA00004123"/>
    </source>
</evidence>
<keyword evidence="7" id="KW-0732">Signal</keyword>
<evidence type="ECO:0000256" key="10">
    <source>
        <dbReference type="ARBA" id="ARBA00022833"/>
    </source>
</evidence>
<feature type="domain" description="TFIIS-type" evidence="20">
    <location>
        <begin position="324"/>
        <end position="364"/>
    </location>
</feature>
<keyword evidence="11" id="KW-0067">ATP-binding</keyword>
<dbReference type="NCBIfam" id="TIGR01385">
    <property type="entry name" value="TFSII"/>
    <property type="match status" value="1"/>
</dbReference>
<evidence type="ECO:0000256" key="15">
    <source>
        <dbReference type="ARBA" id="ARBA00023242"/>
    </source>
</evidence>
<dbReference type="SUPFAM" id="SSF46942">
    <property type="entry name" value="Elongation factor TFIIS domain 2"/>
    <property type="match status" value="1"/>
</dbReference>
<dbReference type="Pfam" id="PF08711">
    <property type="entry name" value="Med26"/>
    <property type="match status" value="1"/>
</dbReference>
<keyword evidence="15 17" id="KW-0539">Nucleus</keyword>
<evidence type="ECO:0000256" key="2">
    <source>
        <dbReference type="ARBA" id="ARBA00004479"/>
    </source>
</evidence>
<feature type="domain" description="TFIIS N-terminal" evidence="21">
    <location>
        <begin position="10"/>
        <end position="89"/>
    </location>
</feature>
<dbReference type="PROSITE" id="PS00466">
    <property type="entry name" value="ZF_TFIIS_1"/>
    <property type="match status" value="1"/>
</dbReference>
<dbReference type="InterPro" id="IPR003617">
    <property type="entry name" value="TFIIS/CRSP70_N_sub"/>
</dbReference>
<comment type="caution">
    <text evidence="23">The sequence shown here is derived from an EMBL/GenBank/DDBJ whole genome shotgun (WGS) entry which is preliminary data.</text>
</comment>
<keyword evidence="9 16" id="KW-0863">Zinc-finger</keyword>
<reference evidence="23 24" key="1">
    <citation type="submission" date="2023-03" db="EMBL/GenBank/DDBJ databases">
        <title>WGS of Gossypium arboreum.</title>
        <authorList>
            <person name="Yu D."/>
        </authorList>
    </citation>
    <scope>NUCLEOTIDE SEQUENCE [LARGE SCALE GENOMIC DNA]</scope>
    <source>
        <tissue evidence="23">Leaf</tissue>
    </source>
</reference>
<dbReference type="Pfam" id="PF07500">
    <property type="entry name" value="TFIIS_M"/>
    <property type="match status" value="1"/>
</dbReference>
<keyword evidence="5 19" id="KW-0812">Transmembrane</keyword>
<dbReference type="PANTHER" id="PTHR34590:SF5">
    <property type="entry name" value="OS04G0586500 PROTEIN"/>
    <property type="match status" value="1"/>
</dbReference>
<evidence type="ECO:0000256" key="6">
    <source>
        <dbReference type="ARBA" id="ARBA00022723"/>
    </source>
</evidence>
<keyword evidence="13 19" id="KW-0472">Membrane</keyword>
<evidence type="ECO:0008006" key="25">
    <source>
        <dbReference type="Google" id="ProtNLM"/>
    </source>
</evidence>
<evidence type="ECO:0000256" key="9">
    <source>
        <dbReference type="ARBA" id="ARBA00022771"/>
    </source>
</evidence>
<dbReference type="InterPro" id="IPR045272">
    <property type="entry name" value="ANXUR1/2-like"/>
</dbReference>
<dbReference type="Gene3D" id="2.60.120.430">
    <property type="entry name" value="Galactose-binding lectin"/>
    <property type="match status" value="1"/>
</dbReference>
<evidence type="ECO:0000256" key="14">
    <source>
        <dbReference type="ARBA" id="ARBA00023180"/>
    </source>
</evidence>
<evidence type="ECO:0000256" key="16">
    <source>
        <dbReference type="PROSITE-ProRule" id="PRU00472"/>
    </source>
</evidence>
<dbReference type="SUPFAM" id="SSF57783">
    <property type="entry name" value="Zinc beta-ribbon"/>
    <property type="match status" value="1"/>
</dbReference>
<dbReference type="CDD" id="cd13749">
    <property type="entry name" value="Zn-ribbon_TFIIS"/>
    <property type="match status" value="1"/>
</dbReference>
<proteinExistence type="predicted"/>
<dbReference type="InterPro" id="IPR006289">
    <property type="entry name" value="TFSII"/>
</dbReference>
<dbReference type="InterPro" id="IPR036575">
    <property type="entry name" value="TFIIS_cen_dom_sf"/>
</dbReference>
<dbReference type="InterPro" id="IPR024788">
    <property type="entry name" value="Malectin-like_Carb-bd_dom"/>
</dbReference>
<protein>
    <recommendedName>
        <fullName evidence="25">Transcription elongation factor TFIIS-like</fullName>
    </recommendedName>
</protein>
<comment type="subcellular location">
    <subcellularLocation>
        <location evidence="2">Membrane</location>
        <topology evidence="2">Single-pass type I membrane protein</topology>
    </subcellularLocation>
    <subcellularLocation>
        <location evidence="1 17">Nucleus</location>
    </subcellularLocation>
</comment>
<evidence type="ECO:0000256" key="8">
    <source>
        <dbReference type="ARBA" id="ARBA00022741"/>
    </source>
</evidence>
<evidence type="ECO:0000256" key="12">
    <source>
        <dbReference type="ARBA" id="ARBA00022989"/>
    </source>
</evidence>
<evidence type="ECO:0000313" key="24">
    <source>
        <dbReference type="Proteomes" id="UP001358586"/>
    </source>
</evidence>
<feature type="compositionally biased region" description="Low complexity" evidence="18">
    <location>
        <begin position="806"/>
        <end position="823"/>
    </location>
</feature>
<keyword evidence="12 19" id="KW-1133">Transmembrane helix</keyword>
<gene>
    <name evidence="23" type="ORF">PVK06_032591</name>
</gene>
<keyword evidence="8" id="KW-0547">Nucleotide-binding</keyword>
<evidence type="ECO:0000256" key="7">
    <source>
        <dbReference type="ARBA" id="ARBA00022729"/>
    </source>
</evidence>
<evidence type="ECO:0000256" key="18">
    <source>
        <dbReference type="SAM" id="MobiDB-lite"/>
    </source>
</evidence>
<feature type="transmembrane region" description="Helical" evidence="19">
    <location>
        <begin position="714"/>
        <end position="738"/>
    </location>
</feature>
<evidence type="ECO:0000259" key="20">
    <source>
        <dbReference type="PROSITE" id="PS51133"/>
    </source>
</evidence>
<keyword evidence="3" id="KW-0723">Serine/threonine-protein kinase</keyword>
<dbReference type="Pfam" id="PF12819">
    <property type="entry name" value="Malectin_like"/>
    <property type="match status" value="1"/>
</dbReference>
<dbReference type="InterPro" id="IPR003618">
    <property type="entry name" value="TFIIS_cen_dom"/>
</dbReference>
<dbReference type="PROSITE" id="PS51133">
    <property type="entry name" value="ZF_TFIIS_2"/>
    <property type="match status" value="1"/>
</dbReference>
<dbReference type="InterPro" id="IPR001222">
    <property type="entry name" value="Znf_TFIIS"/>
</dbReference>
<keyword evidence="10" id="KW-0862">Zinc</keyword>
<dbReference type="InterPro" id="IPR017923">
    <property type="entry name" value="TFIIS_N"/>
</dbReference>
<name>A0ABR0NWP7_GOSAR</name>
<sequence>MERELLHLFDAAKKSADLAASDVVSSNAPEVSRCVDALNQLKDFPVTYDTLVSTQVGKKLRPLTKHPREKIKTVASDLLELWKKIVIEETTKSKKNGTTSAVKVEKLPKPSAVKSEKLYNTESVKVERSKGDSVKPIKVEKKESNGDTVMVDKRDRGDTGKIETIYKDERQAPNVKKQYQPPAGPPKLTSLVKCNDPLRDKFREILVEALSKVPSEADEDLLDQVNACDPIRVAVSVESVMFEKMGKSNGAQKFKYRSIMFNIKDPKNPDLRRKVLLGDVKPERLITMTPEEMASDERQRENKEIKDKALFDCERGGAPKATTDQFKCGRCGQRKTTYYQMQTRSADEPMTTYVTCVNCNNHWKFCDCHILPLFRKTGDLSSLYVSGCRRHSCELRLFHHDPFRCIHGHSKGAAQTSEALNYAFVIKEYSINVDGDHLNLTFSPSSTPSNAYAFVNGIEVLSMPDLYSNSDGVPIVGQQAPFTIDNTTALENVYRLNVGGSDISPSGDTGLFRSWYDDQPYLFGAAFGVSAAADPNVTIDYGTMATYTAPVSVYTTARSMGPNAPINDNYNLTWLFSIDSGFSYLVRLHFCEFTDNITKINQRVFNIFINNQTAELGFDVIAEAEKVDVPVYRDYVVVVPGSNSQQDLWLALHPNETDKPQYYDAILNGVEIFKINDLSNNLAGTNPIPGPKQDIVDPSLALPSHSGRTKNQTAIIAGGVSGGVILLLVIGFCVVGAARRRRQGKDSSTSDGPSGWLPLSLYGNSHSAEESGKGIDAIDIEEGTYDITCKGKKDVSPGFDGTVTDSRSSGMSTSMSMSIGGRSLASEDSDGLTPSAIFSQIMNPKGR</sequence>
<organism evidence="23 24">
    <name type="scientific">Gossypium arboreum</name>
    <name type="common">Tree cotton</name>
    <name type="synonym">Gossypium nanking</name>
    <dbReference type="NCBI Taxonomy" id="29729"/>
    <lineage>
        <taxon>Eukaryota</taxon>
        <taxon>Viridiplantae</taxon>
        <taxon>Streptophyta</taxon>
        <taxon>Embryophyta</taxon>
        <taxon>Tracheophyta</taxon>
        <taxon>Spermatophyta</taxon>
        <taxon>Magnoliopsida</taxon>
        <taxon>eudicotyledons</taxon>
        <taxon>Gunneridae</taxon>
        <taxon>Pentapetalae</taxon>
        <taxon>rosids</taxon>
        <taxon>malvids</taxon>
        <taxon>Malvales</taxon>
        <taxon>Malvaceae</taxon>
        <taxon>Malvoideae</taxon>
        <taxon>Gossypium</taxon>
    </lineage>
</organism>
<evidence type="ECO:0000256" key="17">
    <source>
        <dbReference type="PROSITE-ProRule" id="PRU00649"/>
    </source>
</evidence>
<dbReference type="Pfam" id="PF01096">
    <property type="entry name" value="Zn_ribbon_TFIIS"/>
    <property type="match status" value="1"/>
</dbReference>
<accession>A0ABR0NWP7</accession>
<keyword evidence="14" id="KW-0325">Glycoprotein</keyword>
<dbReference type="EMBL" id="JARKNE010000009">
    <property type="protein sequence ID" value="KAK5804939.1"/>
    <property type="molecule type" value="Genomic_DNA"/>
</dbReference>
<evidence type="ECO:0000259" key="22">
    <source>
        <dbReference type="PROSITE" id="PS51321"/>
    </source>
</evidence>
<feature type="region of interest" description="Disordered" evidence="18">
    <location>
        <begin position="796"/>
        <end position="834"/>
    </location>
</feature>
<dbReference type="PANTHER" id="PTHR34590">
    <property type="entry name" value="OS03G0124300 PROTEIN-RELATED"/>
    <property type="match status" value="1"/>
</dbReference>
<dbReference type="CDD" id="cd00183">
    <property type="entry name" value="TFIIS_I"/>
    <property type="match status" value="1"/>
</dbReference>
<dbReference type="SUPFAM" id="SSF47676">
    <property type="entry name" value="Conserved domain common to transcription factors TFIIS, elongin A, CRSP70"/>
    <property type="match status" value="1"/>
</dbReference>
<dbReference type="SMART" id="SM00509">
    <property type="entry name" value="TFS2N"/>
    <property type="match status" value="1"/>
</dbReference>
<evidence type="ECO:0000313" key="23">
    <source>
        <dbReference type="EMBL" id="KAK5804939.1"/>
    </source>
</evidence>
<feature type="domain" description="TFIIS central" evidence="22">
    <location>
        <begin position="198"/>
        <end position="321"/>
    </location>
</feature>
<evidence type="ECO:0000256" key="13">
    <source>
        <dbReference type="ARBA" id="ARBA00023136"/>
    </source>
</evidence>
<evidence type="ECO:0000256" key="11">
    <source>
        <dbReference type="ARBA" id="ARBA00022840"/>
    </source>
</evidence>
<evidence type="ECO:0000259" key="21">
    <source>
        <dbReference type="PROSITE" id="PS51319"/>
    </source>
</evidence>
<keyword evidence="24" id="KW-1185">Reference proteome</keyword>
<evidence type="ECO:0000256" key="5">
    <source>
        <dbReference type="ARBA" id="ARBA00022692"/>
    </source>
</evidence>
<dbReference type="SMART" id="SM00440">
    <property type="entry name" value="ZnF_C2C2"/>
    <property type="match status" value="1"/>
</dbReference>
<evidence type="ECO:0000256" key="4">
    <source>
        <dbReference type="ARBA" id="ARBA00022679"/>
    </source>
</evidence>
<keyword evidence="3" id="KW-0418">Kinase</keyword>
<dbReference type="Gene3D" id="1.10.472.30">
    <property type="entry name" value="Transcription elongation factor S-II, central domain"/>
    <property type="match status" value="1"/>
</dbReference>
<keyword evidence="6" id="KW-0479">Metal-binding</keyword>
<dbReference type="Gene3D" id="2.20.25.10">
    <property type="match status" value="1"/>
</dbReference>
<dbReference type="InterPro" id="IPR035441">
    <property type="entry name" value="TFIIS/LEDGF_dom_sf"/>
</dbReference>
<dbReference type="PROSITE" id="PS51321">
    <property type="entry name" value="TFIIS_CENTRAL"/>
    <property type="match status" value="1"/>
</dbReference>
<keyword evidence="4" id="KW-0808">Transferase</keyword>